<dbReference type="InterPro" id="IPR000847">
    <property type="entry name" value="LysR_HTH_N"/>
</dbReference>
<dbReference type="PANTHER" id="PTHR30537">
    <property type="entry name" value="HTH-TYPE TRANSCRIPTIONAL REGULATOR"/>
    <property type="match status" value="1"/>
</dbReference>
<dbReference type="STRING" id="336566.ABB30_04660"/>
<dbReference type="SUPFAM" id="SSF46785">
    <property type="entry name" value="Winged helix' DNA-binding domain"/>
    <property type="match status" value="1"/>
</dbReference>
<gene>
    <name evidence="6" type="ORF">ABB30_04660</name>
</gene>
<reference evidence="6 7" key="1">
    <citation type="submission" date="2015-05" db="EMBL/GenBank/DDBJ databases">
        <title>Genome sequencing and analysis of members of genus Stenotrophomonas.</title>
        <authorList>
            <person name="Patil P.P."/>
            <person name="Midha S."/>
            <person name="Patil P.B."/>
        </authorList>
    </citation>
    <scope>NUCLEOTIDE SEQUENCE [LARGE SCALE GENOMIC DNA]</scope>
    <source>
        <strain evidence="6 7">DSM 24757</strain>
    </source>
</reference>
<dbReference type="InterPro" id="IPR058163">
    <property type="entry name" value="LysR-type_TF_proteobact-type"/>
</dbReference>
<dbReference type="GO" id="GO:0043565">
    <property type="term" value="F:sequence-specific DNA binding"/>
    <property type="evidence" value="ECO:0007669"/>
    <property type="project" value="TreeGrafter"/>
</dbReference>
<dbReference type="PATRIC" id="fig|336566.3.peg.271"/>
<dbReference type="OrthoDB" id="9810065at2"/>
<proteinExistence type="inferred from homology"/>
<sequence>MDRFEAMRALLCVIDTGSFTKAADHLGMSRANVSALIQQLESHLRVRLLHRTTRRLSLTVEGQAYCLQARGVLHALEMAESSVNMAIGSERGRLRVDVPSPFATALLLPALADFQLKHPQIEIALGVSDRAVDLALAQVDCVVRSDACLSPDLVARILAVLPMGLYAAPAYLDRCGQPGDPQSLAKPPHWQVCFGFGADAVPWQLTRGREAVTVNVRSRLSVDDGNACLEAARAGLGIALMPCYMTADSVAAGTLVPVLVDWQPTPMQLYLAWSGQRPVNARLRAFIDWMMSCPGLGTAAGGNAALTGALR</sequence>
<dbReference type="GO" id="GO:0003700">
    <property type="term" value="F:DNA-binding transcription factor activity"/>
    <property type="evidence" value="ECO:0007669"/>
    <property type="project" value="InterPro"/>
</dbReference>
<accession>A0A0R0DL26</accession>
<comment type="similarity">
    <text evidence="1">Belongs to the LysR transcriptional regulatory family.</text>
</comment>
<protein>
    <recommendedName>
        <fullName evidence="5">HTH lysR-type domain-containing protein</fullName>
    </recommendedName>
</protein>
<evidence type="ECO:0000256" key="4">
    <source>
        <dbReference type="ARBA" id="ARBA00023163"/>
    </source>
</evidence>
<dbReference type="PROSITE" id="PS50931">
    <property type="entry name" value="HTH_LYSR"/>
    <property type="match status" value="1"/>
</dbReference>
<dbReference type="Gene3D" id="3.40.190.290">
    <property type="match status" value="1"/>
</dbReference>
<dbReference type="FunFam" id="1.10.10.10:FF:000001">
    <property type="entry name" value="LysR family transcriptional regulator"/>
    <property type="match status" value="1"/>
</dbReference>
<evidence type="ECO:0000256" key="3">
    <source>
        <dbReference type="ARBA" id="ARBA00023125"/>
    </source>
</evidence>
<dbReference type="Proteomes" id="UP000050956">
    <property type="component" value="Unassembled WGS sequence"/>
</dbReference>
<dbReference type="InterPro" id="IPR036390">
    <property type="entry name" value="WH_DNA-bd_sf"/>
</dbReference>
<feature type="domain" description="HTH lysR-type" evidence="5">
    <location>
        <begin position="1"/>
        <end position="59"/>
    </location>
</feature>
<evidence type="ECO:0000313" key="7">
    <source>
        <dbReference type="Proteomes" id="UP000050956"/>
    </source>
</evidence>
<keyword evidence="4" id="KW-0804">Transcription</keyword>
<evidence type="ECO:0000313" key="6">
    <source>
        <dbReference type="EMBL" id="KRG78387.1"/>
    </source>
</evidence>
<dbReference type="InterPro" id="IPR036388">
    <property type="entry name" value="WH-like_DNA-bd_sf"/>
</dbReference>
<dbReference type="RefSeq" id="WP_083489695.1">
    <property type="nucleotide sequence ID" value="NZ_LDJM01000011.1"/>
</dbReference>
<dbReference type="SUPFAM" id="SSF53850">
    <property type="entry name" value="Periplasmic binding protein-like II"/>
    <property type="match status" value="1"/>
</dbReference>
<dbReference type="EMBL" id="LDJM01000011">
    <property type="protein sequence ID" value="KRG78387.1"/>
    <property type="molecule type" value="Genomic_DNA"/>
</dbReference>
<comment type="caution">
    <text evidence="6">The sequence shown here is derived from an EMBL/GenBank/DDBJ whole genome shotgun (WGS) entry which is preliminary data.</text>
</comment>
<dbReference type="Gene3D" id="1.10.10.10">
    <property type="entry name" value="Winged helix-like DNA-binding domain superfamily/Winged helix DNA-binding domain"/>
    <property type="match status" value="1"/>
</dbReference>
<dbReference type="Pfam" id="PF00126">
    <property type="entry name" value="HTH_1"/>
    <property type="match status" value="1"/>
</dbReference>
<evidence type="ECO:0000256" key="2">
    <source>
        <dbReference type="ARBA" id="ARBA00023015"/>
    </source>
</evidence>
<dbReference type="InterPro" id="IPR005119">
    <property type="entry name" value="LysR_subst-bd"/>
</dbReference>
<keyword evidence="2" id="KW-0805">Transcription regulation</keyword>
<organism evidence="6 7">
    <name type="scientific">Stenotrophomonas ginsengisoli</name>
    <dbReference type="NCBI Taxonomy" id="336566"/>
    <lineage>
        <taxon>Bacteria</taxon>
        <taxon>Pseudomonadati</taxon>
        <taxon>Pseudomonadota</taxon>
        <taxon>Gammaproteobacteria</taxon>
        <taxon>Lysobacterales</taxon>
        <taxon>Lysobacteraceae</taxon>
        <taxon>Stenotrophomonas</taxon>
    </lineage>
</organism>
<name>A0A0R0DL26_9GAMM</name>
<dbReference type="Pfam" id="PF03466">
    <property type="entry name" value="LysR_substrate"/>
    <property type="match status" value="1"/>
</dbReference>
<evidence type="ECO:0000259" key="5">
    <source>
        <dbReference type="PROSITE" id="PS50931"/>
    </source>
</evidence>
<evidence type="ECO:0000256" key="1">
    <source>
        <dbReference type="ARBA" id="ARBA00009437"/>
    </source>
</evidence>
<keyword evidence="3" id="KW-0238">DNA-binding</keyword>
<dbReference type="GO" id="GO:0006351">
    <property type="term" value="P:DNA-templated transcription"/>
    <property type="evidence" value="ECO:0007669"/>
    <property type="project" value="TreeGrafter"/>
</dbReference>
<keyword evidence="7" id="KW-1185">Reference proteome</keyword>
<dbReference type="PANTHER" id="PTHR30537:SF17">
    <property type="entry name" value="LYSR-FAMILY REGULATORY PROTEIN"/>
    <property type="match status" value="1"/>
</dbReference>
<dbReference type="AlphaFoldDB" id="A0A0R0DL26"/>